<comment type="caution">
    <text evidence="1">The sequence shown here is derived from an EMBL/GenBank/DDBJ whole genome shotgun (WGS) entry which is preliminary data.</text>
</comment>
<dbReference type="EMBL" id="NIRI02000077">
    <property type="protein sequence ID" value="KAG5441484.1"/>
    <property type="molecule type" value="Genomic_DNA"/>
</dbReference>
<gene>
    <name evidence="1" type="ORF">CSKR_109807</name>
</gene>
<organism evidence="1 2">
    <name type="scientific">Clonorchis sinensis</name>
    <name type="common">Chinese liver fluke</name>
    <dbReference type="NCBI Taxonomy" id="79923"/>
    <lineage>
        <taxon>Eukaryota</taxon>
        <taxon>Metazoa</taxon>
        <taxon>Spiralia</taxon>
        <taxon>Lophotrochozoa</taxon>
        <taxon>Platyhelminthes</taxon>
        <taxon>Trematoda</taxon>
        <taxon>Digenea</taxon>
        <taxon>Opisthorchiida</taxon>
        <taxon>Opisthorchiata</taxon>
        <taxon>Opisthorchiidae</taxon>
        <taxon>Clonorchis</taxon>
    </lineage>
</organism>
<evidence type="ECO:0000313" key="2">
    <source>
        <dbReference type="Proteomes" id="UP000286415"/>
    </source>
</evidence>
<reference evidence="1 2" key="2">
    <citation type="journal article" date="2021" name="Genomics">
        <title>High-quality reference genome for Clonorchis sinensis.</title>
        <authorList>
            <person name="Young N.D."/>
            <person name="Stroehlein A.J."/>
            <person name="Kinkar L."/>
            <person name="Wang T."/>
            <person name="Sohn W.M."/>
            <person name="Chang B.C.H."/>
            <person name="Kaur P."/>
            <person name="Weisz D."/>
            <person name="Dudchenko O."/>
            <person name="Aiden E.L."/>
            <person name="Korhonen P.K."/>
            <person name="Gasser R.B."/>
        </authorList>
    </citation>
    <scope>NUCLEOTIDE SEQUENCE [LARGE SCALE GENOMIC DNA]</scope>
    <source>
        <strain evidence="1">Cs-k2</strain>
    </source>
</reference>
<reference evidence="1 2" key="1">
    <citation type="journal article" date="2018" name="Biotechnol. Adv.">
        <title>Improved genomic resources and new bioinformatic workflow for the carcinogenic parasite Clonorchis sinensis: Biotechnological implications.</title>
        <authorList>
            <person name="Wang D."/>
            <person name="Korhonen P.K."/>
            <person name="Gasser R.B."/>
            <person name="Young N.D."/>
        </authorList>
    </citation>
    <scope>NUCLEOTIDE SEQUENCE [LARGE SCALE GENOMIC DNA]</scope>
    <source>
        <strain evidence="1">Cs-k2</strain>
    </source>
</reference>
<protein>
    <submittedName>
        <fullName evidence="1">Uncharacterized protein</fullName>
    </submittedName>
</protein>
<evidence type="ECO:0000313" key="1">
    <source>
        <dbReference type="EMBL" id="KAG5441484.1"/>
    </source>
</evidence>
<sequence>MNILRNYGSGTTCRVFVILLCVTRFSLAHYVDEFYDDDSHERRVLQIALPVVSFAIAFCIIILVMCCVNRRRVRSRQHPAYPVPDQTQPCQPDPPISCPDDAPPPYPTVPISEPPPYPIYPKMPVPE</sequence>
<name>A0A8T1LWE0_CLOSI</name>
<dbReference type="Proteomes" id="UP000286415">
    <property type="component" value="Unassembled WGS sequence"/>
</dbReference>
<accession>A0A8T1LWE0</accession>
<proteinExistence type="predicted"/>
<dbReference type="OrthoDB" id="10545007at2759"/>
<keyword evidence="2" id="KW-1185">Reference proteome</keyword>